<sequence>MRSFSCVTLTPSEFDAFSSAHPLGNFQQTSLMGTVREKNGVDVSYLGVFEDGRLVAATQLELHRSRLSTFAEIHDGPLCDFHDRELTAYLFDAIRERARAAGAAQVEVTPEVPYRIRTSAGDVLPEDPEAPLPAEVPADSRRGPDDESLENLKAAGLVHEGFDRGYSAVPRWRYVKDLTGIEDEDALIASYNKKAKRDVRTARASFVSVERIGRDELPTYHHICELSCEKQGFENRPLAYFEQLFDTLGDAAEFFVAYLDVPAYLSSWEQKRDALLADIERYEAAIAEIESANQSGQGQFRSTKKVSRQMADAQEKYESSLRRIDDARAALDAHGGTGRIPAAAALFVWHERECVYLFSGSDQSLAAFCAPTLVQHKIMCECVERGCSRYNFYGIDGIFDPTSPGYGLIEFKQSFNGYIEELLGSFTMPVRPAVLAAKRLAHKILGR</sequence>
<proteinExistence type="inferred from homology"/>
<gene>
    <name evidence="10" type="ORF">IAA42_08240</name>
</gene>
<dbReference type="Pfam" id="PF02388">
    <property type="entry name" value="FemAB"/>
    <property type="match status" value="1"/>
</dbReference>
<dbReference type="GO" id="GO:0016755">
    <property type="term" value="F:aminoacyltransferase activity"/>
    <property type="evidence" value="ECO:0007669"/>
    <property type="project" value="InterPro"/>
</dbReference>
<keyword evidence="6" id="KW-0012">Acyltransferase</keyword>
<dbReference type="PROSITE" id="PS51191">
    <property type="entry name" value="FEMABX"/>
    <property type="match status" value="1"/>
</dbReference>
<evidence type="ECO:0000313" key="11">
    <source>
        <dbReference type="Proteomes" id="UP000824133"/>
    </source>
</evidence>
<dbReference type="InterPro" id="IPR016181">
    <property type="entry name" value="Acyl_CoA_acyltransferase"/>
</dbReference>
<reference evidence="10" key="1">
    <citation type="journal article" date="2021" name="PeerJ">
        <title>Extensive microbial diversity within the chicken gut microbiome revealed by metagenomics and culture.</title>
        <authorList>
            <person name="Gilroy R."/>
            <person name="Ravi A."/>
            <person name="Getino M."/>
            <person name="Pursley I."/>
            <person name="Horton D.L."/>
            <person name="Alikhan N.F."/>
            <person name="Baker D."/>
            <person name="Gharbi K."/>
            <person name="Hall N."/>
            <person name="Watson M."/>
            <person name="Adriaenssens E.M."/>
            <person name="Foster-Nyarko E."/>
            <person name="Jarju S."/>
            <person name="Secka A."/>
            <person name="Antonio M."/>
            <person name="Oren A."/>
            <person name="Chaudhuri R.R."/>
            <person name="La Ragione R."/>
            <person name="Hildebrand F."/>
            <person name="Pallen M.J."/>
        </authorList>
    </citation>
    <scope>NUCLEOTIDE SEQUENCE</scope>
    <source>
        <strain evidence="10">ChiHjej10B9-743</strain>
    </source>
</reference>
<evidence type="ECO:0000256" key="1">
    <source>
        <dbReference type="ARBA" id="ARBA00009943"/>
    </source>
</evidence>
<dbReference type="AlphaFoldDB" id="A0A9D1ZCP2"/>
<dbReference type="Gene3D" id="1.20.58.90">
    <property type="match status" value="1"/>
</dbReference>
<keyword evidence="8" id="KW-0175">Coiled coil</keyword>
<evidence type="ECO:0000256" key="5">
    <source>
        <dbReference type="ARBA" id="ARBA00022984"/>
    </source>
</evidence>
<dbReference type="InterPro" id="IPR003447">
    <property type="entry name" value="FEMABX"/>
</dbReference>
<keyword evidence="7" id="KW-0961">Cell wall biogenesis/degradation</keyword>
<name>A0A9D1ZCP2_9ACTN</name>
<evidence type="ECO:0000313" key="10">
    <source>
        <dbReference type="EMBL" id="HIY80403.1"/>
    </source>
</evidence>
<evidence type="ECO:0000256" key="4">
    <source>
        <dbReference type="ARBA" id="ARBA00022960"/>
    </source>
</evidence>
<protein>
    <submittedName>
        <fullName evidence="10">Aminoacyltransferase</fullName>
    </submittedName>
</protein>
<evidence type="ECO:0000256" key="9">
    <source>
        <dbReference type="SAM" id="MobiDB-lite"/>
    </source>
</evidence>
<organism evidence="10 11">
    <name type="scientific">Candidatus Olsenella excrementavium</name>
    <dbReference type="NCBI Taxonomy" id="2838709"/>
    <lineage>
        <taxon>Bacteria</taxon>
        <taxon>Bacillati</taxon>
        <taxon>Actinomycetota</taxon>
        <taxon>Coriobacteriia</taxon>
        <taxon>Coriobacteriales</taxon>
        <taxon>Atopobiaceae</taxon>
        <taxon>Olsenella</taxon>
    </lineage>
</organism>
<dbReference type="Gene3D" id="3.40.630.30">
    <property type="match status" value="2"/>
</dbReference>
<dbReference type="GO" id="GO:0009252">
    <property type="term" value="P:peptidoglycan biosynthetic process"/>
    <property type="evidence" value="ECO:0007669"/>
    <property type="project" value="UniProtKB-KW"/>
</dbReference>
<feature type="region of interest" description="Disordered" evidence="9">
    <location>
        <begin position="120"/>
        <end position="147"/>
    </location>
</feature>
<evidence type="ECO:0000256" key="6">
    <source>
        <dbReference type="ARBA" id="ARBA00023315"/>
    </source>
</evidence>
<dbReference type="InterPro" id="IPR050644">
    <property type="entry name" value="PG_Glycine_Bridge_Synth"/>
</dbReference>
<dbReference type="EMBL" id="DXCP01000060">
    <property type="protein sequence ID" value="HIY80403.1"/>
    <property type="molecule type" value="Genomic_DNA"/>
</dbReference>
<keyword evidence="5" id="KW-0573">Peptidoglycan synthesis</keyword>
<keyword evidence="2" id="KW-0963">Cytoplasm</keyword>
<comment type="similarity">
    <text evidence="1">Belongs to the FemABX family.</text>
</comment>
<dbReference type="GO" id="GO:0071555">
    <property type="term" value="P:cell wall organization"/>
    <property type="evidence" value="ECO:0007669"/>
    <property type="project" value="UniProtKB-KW"/>
</dbReference>
<dbReference type="SUPFAM" id="SSF55729">
    <property type="entry name" value="Acyl-CoA N-acyltransferases (Nat)"/>
    <property type="match status" value="2"/>
</dbReference>
<feature type="coiled-coil region" evidence="8">
    <location>
        <begin position="265"/>
        <end position="330"/>
    </location>
</feature>
<dbReference type="PANTHER" id="PTHR36174">
    <property type="entry name" value="LIPID II:GLYCINE GLYCYLTRANSFERASE"/>
    <property type="match status" value="1"/>
</dbReference>
<dbReference type="PANTHER" id="PTHR36174:SF2">
    <property type="entry name" value="AMINOACYLTRANSFERASE FEMA"/>
    <property type="match status" value="1"/>
</dbReference>
<dbReference type="Proteomes" id="UP000824133">
    <property type="component" value="Unassembled WGS sequence"/>
</dbReference>
<evidence type="ECO:0000256" key="3">
    <source>
        <dbReference type="ARBA" id="ARBA00022679"/>
    </source>
</evidence>
<evidence type="ECO:0000256" key="7">
    <source>
        <dbReference type="ARBA" id="ARBA00023316"/>
    </source>
</evidence>
<accession>A0A9D1ZCP2</accession>
<reference evidence="10" key="2">
    <citation type="submission" date="2021-04" db="EMBL/GenBank/DDBJ databases">
        <authorList>
            <person name="Gilroy R."/>
        </authorList>
    </citation>
    <scope>NUCLEOTIDE SEQUENCE</scope>
    <source>
        <strain evidence="10">ChiHjej10B9-743</strain>
    </source>
</reference>
<keyword evidence="3" id="KW-0808">Transferase</keyword>
<evidence type="ECO:0000256" key="2">
    <source>
        <dbReference type="ARBA" id="ARBA00022490"/>
    </source>
</evidence>
<evidence type="ECO:0000256" key="8">
    <source>
        <dbReference type="SAM" id="Coils"/>
    </source>
</evidence>
<dbReference type="GO" id="GO:0008360">
    <property type="term" value="P:regulation of cell shape"/>
    <property type="evidence" value="ECO:0007669"/>
    <property type="project" value="UniProtKB-KW"/>
</dbReference>
<comment type="caution">
    <text evidence="10">The sequence shown here is derived from an EMBL/GenBank/DDBJ whole genome shotgun (WGS) entry which is preliminary data.</text>
</comment>
<keyword evidence="4" id="KW-0133">Cell shape</keyword>